<dbReference type="AlphaFoldDB" id="A0A023B7E2"/>
<proteinExistence type="predicted"/>
<accession>A0A023B7E2</accession>
<feature type="compositionally biased region" description="Basic and acidic residues" evidence="1">
    <location>
        <begin position="225"/>
        <end position="242"/>
    </location>
</feature>
<feature type="compositionally biased region" description="Basic and acidic residues" evidence="1">
    <location>
        <begin position="146"/>
        <end position="157"/>
    </location>
</feature>
<name>A0A023B7E2_GRENI</name>
<feature type="compositionally biased region" description="Basic and acidic residues" evidence="1">
    <location>
        <begin position="325"/>
        <end position="334"/>
    </location>
</feature>
<evidence type="ECO:0000256" key="1">
    <source>
        <dbReference type="SAM" id="MobiDB-lite"/>
    </source>
</evidence>
<sequence length="454" mass="50296">MDENSVAYSPLERVRPDFLSYETTSQFSTASYLLPKFTPESDGSVLDRSAAGAITPRTLTHGTKASDFSDVSEYLRSAYHKHQTSRTDLIAALVDLNDPILTALANRCLHTNLPTHNRHRGDYHTSNPRDDNHNHGDNNHGGNNHGDSRCRDGDDLRNYSSVDPAAMDKDTPRHRRRAVTPLIHLSSEESLQQRALERRIENQQRVLENEQRVMPKKALVSESNSLEKRPLGDRDKRVSDKRVLGLERGLGERVHGDHKMGRKAGDLGKRASREVNDYPAENEYPDDDDDEATPVAHRPTRRELSGRPYDAEPVLPCRSAPCRSTAEKDHRSDGAENANSLPTRVVTDSAISPRRVGTAPPQPISPCIRGRFRPRSETPPAHTRSPIHAGRMLDLEGPSVVNQVAERMGLGSFSSPPPPPRRTAANHGLQSNHGVQASTTSKGIGLHRFSSETS</sequence>
<evidence type="ECO:0000313" key="2">
    <source>
        <dbReference type="EMBL" id="EZG67251.1"/>
    </source>
</evidence>
<dbReference type="Proteomes" id="UP000019763">
    <property type="component" value="Unassembled WGS sequence"/>
</dbReference>
<feature type="compositionally biased region" description="Acidic residues" evidence="1">
    <location>
        <begin position="283"/>
        <end position="292"/>
    </location>
</feature>
<keyword evidence="3" id="KW-1185">Reference proteome</keyword>
<dbReference type="EMBL" id="AFNH02000528">
    <property type="protein sequence ID" value="EZG67251.1"/>
    <property type="molecule type" value="Genomic_DNA"/>
</dbReference>
<dbReference type="RefSeq" id="XP_011130296.1">
    <property type="nucleotide sequence ID" value="XM_011131994.1"/>
</dbReference>
<organism evidence="2 3">
    <name type="scientific">Gregarina niphandrodes</name>
    <name type="common">Septate eugregarine</name>
    <dbReference type="NCBI Taxonomy" id="110365"/>
    <lineage>
        <taxon>Eukaryota</taxon>
        <taxon>Sar</taxon>
        <taxon>Alveolata</taxon>
        <taxon>Apicomplexa</taxon>
        <taxon>Conoidasida</taxon>
        <taxon>Gregarinasina</taxon>
        <taxon>Eugregarinorida</taxon>
        <taxon>Gregarinidae</taxon>
        <taxon>Gregarina</taxon>
    </lineage>
</organism>
<gene>
    <name evidence="2" type="ORF">GNI_070370</name>
</gene>
<feature type="region of interest" description="Disordered" evidence="1">
    <location>
        <begin position="254"/>
        <end position="273"/>
    </location>
</feature>
<evidence type="ECO:0000313" key="3">
    <source>
        <dbReference type="Proteomes" id="UP000019763"/>
    </source>
</evidence>
<comment type="caution">
    <text evidence="2">The sequence shown here is derived from an EMBL/GenBank/DDBJ whole genome shotgun (WGS) entry which is preliminary data.</text>
</comment>
<dbReference type="VEuPathDB" id="CryptoDB:GNI_070370"/>
<feature type="non-terminal residue" evidence="2">
    <location>
        <position position="454"/>
    </location>
</feature>
<dbReference type="GeneID" id="22912581"/>
<feature type="compositionally biased region" description="Basic and acidic residues" evidence="1">
    <location>
        <begin position="120"/>
        <end position="138"/>
    </location>
</feature>
<feature type="compositionally biased region" description="Polar residues" evidence="1">
    <location>
        <begin position="428"/>
        <end position="442"/>
    </location>
</feature>
<feature type="region of interest" description="Disordered" evidence="1">
    <location>
        <begin position="220"/>
        <end position="242"/>
    </location>
</feature>
<feature type="region of interest" description="Disordered" evidence="1">
    <location>
        <begin position="278"/>
        <end position="454"/>
    </location>
</feature>
<protein>
    <submittedName>
        <fullName evidence="2">Uncharacterized protein</fullName>
    </submittedName>
</protein>
<feature type="region of interest" description="Disordered" evidence="1">
    <location>
        <begin position="112"/>
        <end position="174"/>
    </location>
</feature>
<reference evidence="2" key="1">
    <citation type="submission" date="2013-12" db="EMBL/GenBank/DDBJ databases">
        <authorList>
            <person name="Omoto C.K."/>
            <person name="Sibley D."/>
            <person name="Venepally P."/>
            <person name="Hadjithomas M."/>
            <person name="Karamycheva S."/>
            <person name="Brunk B."/>
            <person name="Roos D."/>
            <person name="Caler E."/>
            <person name="Lorenzi H."/>
        </authorList>
    </citation>
    <scope>NUCLEOTIDE SEQUENCE</scope>
</reference>